<proteinExistence type="predicted"/>
<protein>
    <submittedName>
        <fullName evidence="1">Uncharacterized protein</fullName>
    </submittedName>
</protein>
<keyword evidence="2" id="KW-1185">Reference proteome</keyword>
<evidence type="ECO:0000313" key="1">
    <source>
        <dbReference type="EMBL" id="CAG8953175.1"/>
    </source>
</evidence>
<comment type="caution">
    <text evidence="1">The sequence shown here is derived from an EMBL/GenBank/DDBJ whole genome shotgun (WGS) entry which is preliminary data.</text>
</comment>
<gene>
    <name evidence="1" type="ORF">HYFRA_00003376</name>
</gene>
<accession>A0A9N9KW36</accession>
<dbReference type="EMBL" id="CAJVRL010000049">
    <property type="protein sequence ID" value="CAG8953175.1"/>
    <property type="molecule type" value="Genomic_DNA"/>
</dbReference>
<evidence type="ECO:0000313" key="2">
    <source>
        <dbReference type="Proteomes" id="UP000696280"/>
    </source>
</evidence>
<sequence>MSMRNQLASSETENTVPVPVCTCRAAGDSMTRNGLIELLPETIEHQFLRYKSVARLSCRECDAFAEDVSGCEG</sequence>
<dbReference type="OrthoDB" id="3364132at2759"/>
<reference evidence="1" key="1">
    <citation type="submission" date="2021-07" db="EMBL/GenBank/DDBJ databases">
        <authorList>
            <person name="Durling M."/>
        </authorList>
    </citation>
    <scope>NUCLEOTIDE SEQUENCE</scope>
</reference>
<dbReference type="AlphaFoldDB" id="A0A9N9KW36"/>
<name>A0A9N9KW36_9HELO</name>
<dbReference type="Proteomes" id="UP000696280">
    <property type="component" value="Unassembled WGS sequence"/>
</dbReference>
<organism evidence="1 2">
    <name type="scientific">Hymenoscyphus fraxineus</name>
    <dbReference type="NCBI Taxonomy" id="746836"/>
    <lineage>
        <taxon>Eukaryota</taxon>
        <taxon>Fungi</taxon>
        <taxon>Dikarya</taxon>
        <taxon>Ascomycota</taxon>
        <taxon>Pezizomycotina</taxon>
        <taxon>Leotiomycetes</taxon>
        <taxon>Helotiales</taxon>
        <taxon>Helotiaceae</taxon>
        <taxon>Hymenoscyphus</taxon>
    </lineage>
</organism>